<dbReference type="EMBL" id="GIKN01003971">
    <property type="protein sequence ID" value="NIE46244.1"/>
    <property type="molecule type" value="Transcribed_RNA"/>
</dbReference>
<organism evidence="2">
    <name type="scientific">Rhipicephalus microplus</name>
    <name type="common">Cattle tick</name>
    <name type="synonym">Boophilus microplus</name>
    <dbReference type="NCBI Taxonomy" id="6941"/>
    <lineage>
        <taxon>Eukaryota</taxon>
        <taxon>Metazoa</taxon>
        <taxon>Ecdysozoa</taxon>
        <taxon>Arthropoda</taxon>
        <taxon>Chelicerata</taxon>
        <taxon>Arachnida</taxon>
        <taxon>Acari</taxon>
        <taxon>Parasitiformes</taxon>
        <taxon>Ixodida</taxon>
        <taxon>Ixodoidea</taxon>
        <taxon>Ixodidae</taxon>
        <taxon>Rhipicephalinae</taxon>
        <taxon>Rhipicephalus</taxon>
        <taxon>Boophilus</taxon>
    </lineage>
</organism>
<protein>
    <submittedName>
        <fullName evidence="2">Putative conserved secreted protein</fullName>
    </submittedName>
</protein>
<proteinExistence type="predicted"/>
<sequence length="92" mass="9906">MFSRRVAFSIICVALVLVLGTQEAHATKLKKLAKIAIIGAALGPRVIPVPVAYGHHAHHTHHAHYAAPAPIPLHGWHGGWHGGWHAGWQGGW</sequence>
<dbReference type="AlphaFoldDB" id="A0A6G5A5J6"/>
<name>A0A6G5A5J6_RHIMP</name>
<feature type="signal peptide" evidence="1">
    <location>
        <begin position="1"/>
        <end position="26"/>
    </location>
</feature>
<evidence type="ECO:0000256" key="1">
    <source>
        <dbReference type="SAM" id="SignalP"/>
    </source>
</evidence>
<accession>A0A6G5A5J6</accession>
<reference evidence="2" key="1">
    <citation type="submission" date="2020-03" db="EMBL/GenBank/DDBJ databases">
        <title>A transcriptome and proteome of the tick Rhipicephalus microplus shaped by the genetic composition of its hosts and developmental stage.</title>
        <authorList>
            <person name="Garcia G.R."/>
            <person name="Ribeiro J.M.C."/>
            <person name="Maruyama S.R."/>
            <person name="Gardinasse L.G."/>
            <person name="Nelson K."/>
            <person name="Ferreira B.R."/>
            <person name="Andrade T.G."/>
            <person name="Santos I.K.F.M."/>
        </authorList>
    </citation>
    <scope>NUCLEOTIDE SEQUENCE</scope>
    <source>
        <strain evidence="2">NSGR</strain>
        <tissue evidence="2">Salivary glands</tissue>
    </source>
</reference>
<keyword evidence="1" id="KW-0732">Signal</keyword>
<evidence type="ECO:0000313" key="2">
    <source>
        <dbReference type="EMBL" id="NIE46244.1"/>
    </source>
</evidence>
<feature type="chain" id="PRO_5026108805" evidence="1">
    <location>
        <begin position="27"/>
        <end position="92"/>
    </location>
</feature>